<evidence type="ECO:0000256" key="14">
    <source>
        <dbReference type="RuleBase" id="RU363047"/>
    </source>
</evidence>
<keyword evidence="5 14" id="KW-0552">Olfaction</keyword>
<feature type="transmembrane region" description="Helical" evidence="14">
    <location>
        <begin position="274"/>
        <end position="294"/>
    </location>
</feature>
<dbReference type="InterPro" id="IPR000276">
    <property type="entry name" value="GPCR_Rhodpsn"/>
</dbReference>
<evidence type="ECO:0000256" key="7">
    <source>
        <dbReference type="ARBA" id="ARBA00023040"/>
    </source>
</evidence>
<accession>A0A8C6SQD2</accession>
<dbReference type="PRINTS" id="PR00237">
    <property type="entry name" value="GPCRRHODOPSN"/>
</dbReference>
<feature type="transmembrane region" description="Helical" evidence="14">
    <location>
        <begin position="210"/>
        <end position="229"/>
    </location>
</feature>
<evidence type="ECO:0000256" key="5">
    <source>
        <dbReference type="ARBA" id="ARBA00022725"/>
    </source>
</evidence>
<evidence type="ECO:0000313" key="16">
    <source>
        <dbReference type="Ensembl" id="ENSNMLP00000009665.1"/>
    </source>
</evidence>
<dbReference type="PANTHER" id="PTHR26451">
    <property type="entry name" value="G_PROTEIN_RECEP_F1_2 DOMAIN-CONTAINING PROTEIN"/>
    <property type="match status" value="1"/>
</dbReference>
<dbReference type="Gene3D" id="1.20.1070.10">
    <property type="entry name" value="Rhodopsin 7-helix transmembrane proteins"/>
    <property type="match status" value="1"/>
</dbReference>
<evidence type="ECO:0000256" key="9">
    <source>
        <dbReference type="ARBA" id="ARBA00023157"/>
    </source>
</evidence>
<evidence type="ECO:0000256" key="4">
    <source>
        <dbReference type="ARBA" id="ARBA00022692"/>
    </source>
</evidence>
<evidence type="ECO:0000256" key="12">
    <source>
        <dbReference type="ARBA" id="ARBA00023224"/>
    </source>
</evidence>
<keyword evidence="4 13" id="KW-0812">Transmembrane</keyword>
<dbReference type="GO" id="GO:0004930">
    <property type="term" value="F:G protein-coupled receptor activity"/>
    <property type="evidence" value="ECO:0007669"/>
    <property type="project" value="UniProtKB-KW"/>
</dbReference>
<feature type="transmembrane region" description="Helical" evidence="14">
    <location>
        <begin position="102"/>
        <end position="124"/>
    </location>
</feature>
<sequence>MVNSSEVSHFTLGAYFDTGPLRWLYFVLTLSVYVLILLSNLLLIVVICWNRTLHEPMYIFLCSLFMNEIYGSTALFPLSNIFTFLLHQTLKDVHTVSVAHCFLQLFCLYTYANVELFNLAVMSYDRYVAICHPLQYRAIITMNKAALMVGLIWVYSFTRCLITISISLQLTLCSNFIDNLFCHNYLIVRLACSDTQVNNIYGYVGTTLSLILPLLPIFFSYTCILRVALGRPQRGQKAIHTCIPHIVSLLNFALGSFLEIVQTRFQISSVPMRILLPLYLTMLQPVLNPLMYGLKTSAIRRASKHELKKMVVHGVDSKQV</sequence>
<dbReference type="AlphaFoldDB" id="A0A8C6SQD2"/>
<evidence type="ECO:0000256" key="1">
    <source>
        <dbReference type="ARBA" id="ARBA00004651"/>
    </source>
</evidence>
<dbReference type="FunFam" id="1.20.1070.10:FF:000024">
    <property type="entry name" value="Olfactory receptor"/>
    <property type="match status" value="1"/>
</dbReference>
<keyword evidence="9" id="KW-1015">Disulfide bond</keyword>
<keyword evidence="8 14" id="KW-0472">Membrane</keyword>
<evidence type="ECO:0000256" key="13">
    <source>
        <dbReference type="RuleBase" id="RU000688"/>
    </source>
</evidence>
<keyword evidence="11" id="KW-0325">Glycoprotein</keyword>
<organism evidence="16 17">
    <name type="scientific">Neogobius melanostomus</name>
    <name type="common">round goby</name>
    <dbReference type="NCBI Taxonomy" id="47308"/>
    <lineage>
        <taxon>Eukaryota</taxon>
        <taxon>Metazoa</taxon>
        <taxon>Chordata</taxon>
        <taxon>Craniata</taxon>
        <taxon>Vertebrata</taxon>
        <taxon>Euteleostomi</taxon>
        <taxon>Actinopterygii</taxon>
        <taxon>Neopterygii</taxon>
        <taxon>Teleostei</taxon>
        <taxon>Neoteleostei</taxon>
        <taxon>Acanthomorphata</taxon>
        <taxon>Gobiaria</taxon>
        <taxon>Gobiiformes</taxon>
        <taxon>Gobioidei</taxon>
        <taxon>Gobiidae</taxon>
        <taxon>Benthophilinae</taxon>
        <taxon>Neogobiini</taxon>
        <taxon>Neogobius</taxon>
    </lineage>
</organism>
<dbReference type="InterPro" id="IPR052921">
    <property type="entry name" value="GPCR1_Superfamily_Member"/>
</dbReference>
<evidence type="ECO:0000256" key="6">
    <source>
        <dbReference type="ARBA" id="ARBA00022989"/>
    </source>
</evidence>
<feature type="transmembrane region" description="Helical" evidence="14">
    <location>
        <begin position="145"/>
        <end position="168"/>
    </location>
</feature>
<dbReference type="GO" id="GO:0005886">
    <property type="term" value="C:plasma membrane"/>
    <property type="evidence" value="ECO:0007669"/>
    <property type="project" value="UniProtKB-SubCell"/>
</dbReference>
<evidence type="ECO:0000259" key="15">
    <source>
        <dbReference type="PROSITE" id="PS50262"/>
    </source>
</evidence>
<proteinExistence type="inferred from homology"/>
<keyword evidence="10 13" id="KW-0675">Receptor</keyword>
<evidence type="ECO:0000256" key="8">
    <source>
        <dbReference type="ARBA" id="ARBA00023136"/>
    </source>
</evidence>
<feature type="domain" description="G-protein coupled receptors family 1 profile" evidence="15">
    <location>
        <begin position="39"/>
        <end position="292"/>
    </location>
</feature>
<dbReference type="PROSITE" id="PS50262">
    <property type="entry name" value="G_PROTEIN_RECEP_F1_2"/>
    <property type="match status" value="1"/>
</dbReference>
<name>A0A8C6SQD2_9GOBI</name>
<dbReference type="GO" id="GO:0004984">
    <property type="term" value="F:olfactory receptor activity"/>
    <property type="evidence" value="ECO:0007669"/>
    <property type="project" value="InterPro"/>
</dbReference>
<keyword evidence="17" id="KW-1185">Reference proteome</keyword>
<evidence type="ECO:0000256" key="10">
    <source>
        <dbReference type="ARBA" id="ARBA00023170"/>
    </source>
</evidence>
<evidence type="ECO:0000256" key="11">
    <source>
        <dbReference type="ARBA" id="ARBA00023180"/>
    </source>
</evidence>
<keyword evidence="6 14" id="KW-1133">Transmembrane helix</keyword>
<dbReference type="PRINTS" id="PR00245">
    <property type="entry name" value="OLFACTORYR"/>
</dbReference>
<protein>
    <recommendedName>
        <fullName evidence="14">Olfactory receptor</fullName>
    </recommendedName>
</protein>
<keyword evidence="7 13" id="KW-0297">G-protein coupled receptor</keyword>
<dbReference type="InterPro" id="IPR000725">
    <property type="entry name" value="Olfact_rcpt"/>
</dbReference>
<dbReference type="PROSITE" id="PS00237">
    <property type="entry name" value="G_PROTEIN_RECEP_F1_1"/>
    <property type="match status" value="1"/>
</dbReference>
<evidence type="ECO:0000313" key="17">
    <source>
        <dbReference type="Proteomes" id="UP000694523"/>
    </source>
</evidence>
<dbReference type="Ensembl" id="ENSNMLT00000010921.1">
    <property type="protein sequence ID" value="ENSNMLP00000009665.1"/>
    <property type="gene ID" value="ENSNMLG00000006710.1"/>
</dbReference>
<keyword evidence="2 14" id="KW-1003">Cell membrane</keyword>
<dbReference type="Pfam" id="PF13853">
    <property type="entry name" value="7tm_4"/>
    <property type="match status" value="1"/>
</dbReference>
<feature type="transmembrane region" description="Helical" evidence="14">
    <location>
        <begin position="241"/>
        <end position="262"/>
    </location>
</feature>
<reference evidence="16" key="1">
    <citation type="submission" date="2025-08" db="UniProtKB">
        <authorList>
            <consortium name="Ensembl"/>
        </authorList>
    </citation>
    <scope>IDENTIFICATION</scope>
</reference>
<feature type="transmembrane region" description="Helical" evidence="14">
    <location>
        <begin position="23"/>
        <end position="46"/>
    </location>
</feature>
<keyword evidence="12 13" id="KW-0807">Transducer</keyword>
<reference evidence="16" key="2">
    <citation type="submission" date="2025-09" db="UniProtKB">
        <authorList>
            <consortium name="Ensembl"/>
        </authorList>
    </citation>
    <scope>IDENTIFICATION</scope>
</reference>
<dbReference type="Proteomes" id="UP000694523">
    <property type="component" value="Unplaced"/>
</dbReference>
<keyword evidence="3 14" id="KW-0716">Sensory transduction</keyword>
<evidence type="ECO:0000256" key="3">
    <source>
        <dbReference type="ARBA" id="ARBA00022606"/>
    </source>
</evidence>
<feature type="transmembrane region" description="Helical" evidence="14">
    <location>
        <begin position="58"/>
        <end position="82"/>
    </location>
</feature>
<comment type="subcellular location">
    <subcellularLocation>
        <location evidence="1 14">Cell membrane</location>
        <topology evidence="1 14">Multi-pass membrane protein</topology>
    </subcellularLocation>
</comment>
<dbReference type="GO" id="GO:0005549">
    <property type="term" value="F:odorant binding"/>
    <property type="evidence" value="ECO:0007669"/>
    <property type="project" value="TreeGrafter"/>
</dbReference>
<dbReference type="SUPFAM" id="SSF81321">
    <property type="entry name" value="Family A G protein-coupled receptor-like"/>
    <property type="match status" value="1"/>
</dbReference>
<comment type="similarity">
    <text evidence="13">Belongs to the G-protein coupled receptor 1 family.</text>
</comment>
<dbReference type="PANTHER" id="PTHR26451:SF885">
    <property type="entry name" value="OLFACTORY RECEPTOR"/>
    <property type="match status" value="1"/>
</dbReference>
<dbReference type="InterPro" id="IPR017452">
    <property type="entry name" value="GPCR_Rhodpsn_7TM"/>
</dbReference>
<evidence type="ECO:0000256" key="2">
    <source>
        <dbReference type="ARBA" id="ARBA00022475"/>
    </source>
</evidence>